<protein>
    <submittedName>
        <fullName evidence="1">Uncharacterized protein</fullName>
    </submittedName>
</protein>
<reference evidence="1" key="1">
    <citation type="submission" date="2023-04" db="EMBL/GenBank/DDBJ databases">
        <title>Draft Genome sequencing of Naganishia species isolated from polar environments using Oxford Nanopore Technology.</title>
        <authorList>
            <person name="Leo P."/>
            <person name="Venkateswaran K."/>
        </authorList>
    </citation>
    <scope>NUCLEOTIDE SEQUENCE</scope>
    <source>
        <strain evidence="1">MNA-CCFEE 5425</strain>
    </source>
</reference>
<keyword evidence="2" id="KW-1185">Reference proteome</keyword>
<organism evidence="1 2">
    <name type="scientific">Naganishia vaughanmartiniae</name>
    <dbReference type="NCBI Taxonomy" id="1424756"/>
    <lineage>
        <taxon>Eukaryota</taxon>
        <taxon>Fungi</taxon>
        <taxon>Dikarya</taxon>
        <taxon>Basidiomycota</taxon>
        <taxon>Agaricomycotina</taxon>
        <taxon>Tremellomycetes</taxon>
        <taxon>Filobasidiales</taxon>
        <taxon>Filobasidiaceae</taxon>
        <taxon>Naganishia</taxon>
    </lineage>
</organism>
<proteinExistence type="predicted"/>
<accession>A0ACC2WRE1</accession>
<evidence type="ECO:0000313" key="2">
    <source>
        <dbReference type="Proteomes" id="UP001243375"/>
    </source>
</evidence>
<dbReference type="EMBL" id="JASBWU010000020">
    <property type="protein sequence ID" value="KAJ9113976.1"/>
    <property type="molecule type" value="Genomic_DNA"/>
</dbReference>
<sequence length="276" mass="30017">MSTYEEDHNIPEDTRPNSTNPADPSPYAARDAPRTFEGFMQELQRIVGTARFGEGTDGQQEVDGGGLMVDEDLYDEIFGNLEALGGNVRGASPEFIASVPRVTHEEISVEPSSDDDEQNQSCPICMLTYDQIITEQEYAEASDYHIGGNMEEMGLRRLPCAGVSGGSVGDGKTGHIVCGKCAAKWLRLNNTCPLCRATMDPSVSTSSPESTEAQANYTDPMLQLFRSVFGHTLEGGSRASLPLGRQDGEGLNMFGLHAQAQRSRPNEDDEFNSMYS</sequence>
<gene>
    <name evidence="1" type="ORF">QFC22_005794</name>
</gene>
<dbReference type="Proteomes" id="UP001243375">
    <property type="component" value="Unassembled WGS sequence"/>
</dbReference>
<evidence type="ECO:0000313" key="1">
    <source>
        <dbReference type="EMBL" id="KAJ9113976.1"/>
    </source>
</evidence>
<comment type="caution">
    <text evidence="1">The sequence shown here is derived from an EMBL/GenBank/DDBJ whole genome shotgun (WGS) entry which is preliminary data.</text>
</comment>
<name>A0ACC2WRE1_9TREE</name>